<dbReference type="InterPro" id="IPR036844">
    <property type="entry name" value="Hint_dom_sf"/>
</dbReference>
<dbReference type="GO" id="GO:0009225">
    <property type="term" value="P:nucleotide-sugar metabolic process"/>
    <property type="evidence" value="ECO:0007669"/>
    <property type="project" value="InterPro"/>
</dbReference>
<evidence type="ECO:0000256" key="8">
    <source>
        <dbReference type="ARBA" id="ARBA00023239"/>
    </source>
</evidence>
<dbReference type="GO" id="GO:0016539">
    <property type="term" value="P:intein-mediated protein splicing"/>
    <property type="evidence" value="ECO:0007669"/>
    <property type="project" value="InterPro"/>
</dbReference>
<dbReference type="GO" id="GO:0008460">
    <property type="term" value="F:dTDP-glucose 4,6-dehydratase activity"/>
    <property type="evidence" value="ECO:0007669"/>
    <property type="project" value="UniProtKB-EC"/>
</dbReference>
<comment type="cofactor">
    <cofactor evidence="2 9">
        <name>NAD(+)</name>
        <dbReference type="ChEBI" id="CHEBI:57540"/>
    </cofactor>
</comment>
<comment type="catalytic activity">
    <reaction evidence="1 9">
        <text>dTDP-alpha-D-glucose = dTDP-4-dehydro-6-deoxy-alpha-D-glucose + H2O</text>
        <dbReference type="Rhea" id="RHEA:17221"/>
        <dbReference type="ChEBI" id="CHEBI:15377"/>
        <dbReference type="ChEBI" id="CHEBI:57477"/>
        <dbReference type="ChEBI" id="CHEBI:57649"/>
        <dbReference type="EC" id="4.2.1.46"/>
    </reaction>
</comment>
<organism evidence="11 12">
    <name type="scientific">candidate division WWE3 bacterium CG06_land_8_20_14_3_00_42_16</name>
    <dbReference type="NCBI Taxonomy" id="1975083"/>
    <lineage>
        <taxon>Bacteria</taxon>
        <taxon>Katanobacteria</taxon>
    </lineage>
</organism>
<dbReference type="NCBIfam" id="TIGR01181">
    <property type="entry name" value="dTDP_gluc_dehyt"/>
    <property type="match status" value="1"/>
</dbReference>
<evidence type="ECO:0000259" key="10">
    <source>
        <dbReference type="SMART" id="SM00305"/>
    </source>
</evidence>
<dbReference type="InterPro" id="IPR003586">
    <property type="entry name" value="Hint_dom_C"/>
</dbReference>
<dbReference type="AlphaFoldDB" id="A0A2M7AMW8"/>
<dbReference type="Proteomes" id="UP000229916">
    <property type="component" value="Unassembled WGS sequence"/>
</dbReference>
<evidence type="ECO:0000256" key="3">
    <source>
        <dbReference type="ARBA" id="ARBA00008178"/>
    </source>
</evidence>
<keyword evidence="5" id="KW-0068">Autocatalytic cleavage</keyword>
<evidence type="ECO:0000256" key="7">
    <source>
        <dbReference type="ARBA" id="ARBA00023027"/>
    </source>
</evidence>
<evidence type="ECO:0000313" key="11">
    <source>
        <dbReference type="EMBL" id="PIU68714.1"/>
    </source>
</evidence>
<evidence type="ECO:0000256" key="2">
    <source>
        <dbReference type="ARBA" id="ARBA00001911"/>
    </source>
</evidence>
<accession>A0A2M7AMW8</accession>
<evidence type="ECO:0000256" key="4">
    <source>
        <dbReference type="ARBA" id="ARBA00011990"/>
    </source>
</evidence>
<evidence type="ECO:0000256" key="6">
    <source>
        <dbReference type="ARBA" id="ARBA00023000"/>
    </source>
</evidence>
<dbReference type="EC" id="4.2.1.46" evidence="4 9"/>
<dbReference type="PRINTS" id="PR00379">
    <property type="entry name" value="INTEIN"/>
</dbReference>
<name>A0A2M7AMW8_UNCKA</name>
<dbReference type="PANTHER" id="PTHR43000">
    <property type="entry name" value="DTDP-D-GLUCOSE 4,6-DEHYDRATASE-RELATED"/>
    <property type="match status" value="1"/>
</dbReference>
<dbReference type="InterPro" id="IPR036291">
    <property type="entry name" value="NAD(P)-bd_dom_sf"/>
</dbReference>
<keyword evidence="6" id="KW-0651">Protein splicing</keyword>
<evidence type="ECO:0000256" key="9">
    <source>
        <dbReference type="RuleBase" id="RU004473"/>
    </source>
</evidence>
<protein>
    <recommendedName>
        <fullName evidence="4 9">dTDP-glucose 4,6-dehydratase</fullName>
        <ecNumber evidence="4 9">4.2.1.46</ecNumber>
    </recommendedName>
</protein>
<comment type="similarity">
    <text evidence="3 9">Belongs to the NAD(P)-dependent epimerase/dehydratase family. dTDP-glucose dehydratase subfamily.</text>
</comment>
<dbReference type="PROSITE" id="PS50818">
    <property type="entry name" value="INTEIN_C_TER"/>
    <property type="match status" value="1"/>
</dbReference>
<sequence length="673" mass="77691">MKLLVTGGAGFIGSNFIHYWLYYHPEDHIFNLDKLTYAGNLENLKEVEDNPNYTFIKGDITDGKAVGRAVEGVDVVVHLAAESIAEDMYLPIRSTTGTRVLTFGELWEQQSKKNRAKETAKGEVIFLQGRQTRVLSFLNGGQWMKVEAITRHWYKGKIIKLSQKWGTIKATPNHSIYASNLKLTNPENNPELLAVRNINENNRKFKKGNRELLEIMAAYITEGNATFNKANGGYIIEIGQKDKQWLENIGKMIKKHFGYNYNISRGEKGKFTFYHLQVSNKNFFNYLVKNCGKYCDGKFFPNWIFDLFHYDREYFWQKLLEGDGTKDARYTTTSYKLVNQIGLLLALQNRKFTIFERESVRYKKSWEFKTGSGNHYGLNQRKKEEIDYEGWVYDLEVKKTHNFVCGPGNIVCHNTHVDRSILGPAIFVKTNVLGTQVLLEAALKHKVKRFHHISTDEVFGSLSLDSDQKFNEESNFRPNSPYAASKASSDMLVRAYFKTYGLPVTITNTSNNFGPYQFPEKLIPLMIINALEGKPLPVYGDGKNVRDWLYVGDHCRAIEMVLEKGRIGETYCVGGNAEKSNLEVVKKILQILGKDESLIKFVKDRPGHDRRYAIDSSKATDELGYQPLSNFEEWLAKTVDWYVKNQMWWKNVMSKEYQQYYQTQYRKRLGEKG</sequence>
<proteinExistence type="inferred from homology"/>
<dbReference type="SUPFAM" id="SSF51735">
    <property type="entry name" value="NAD(P)-binding Rossmann-fold domains"/>
    <property type="match status" value="2"/>
</dbReference>
<dbReference type="EMBL" id="PEWD01000061">
    <property type="protein sequence ID" value="PIU68714.1"/>
    <property type="molecule type" value="Genomic_DNA"/>
</dbReference>
<dbReference type="InterPro" id="IPR027434">
    <property type="entry name" value="Homing_endonucl"/>
</dbReference>
<feature type="domain" description="Hint" evidence="10">
    <location>
        <begin position="372"/>
        <end position="420"/>
    </location>
</feature>
<dbReference type="SMART" id="SM00305">
    <property type="entry name" value="HintC"/>
    <property type="match status" value="1"/>
</dbReference>
<evidence type="ECO:0000313" key="12">
    <source>
        <dbReference type="Proteomes" id="UP000229916"/>
    </source>
</evidence>
<evidence type="ECO:0000256" key="5">
    <source>
        <dbReference type="ARBA" id="ARBA00022813"/>
    </source>
</evidence>
<dbReference type="InterPro" id="IPR006142">
    <property type="entry name" value="INTEIN"/>
</dbReference>
<dbReference type="CDD" id="cd05246">
    <property type="entry name" value="dTDP_GD_SDR_e"/>
    <property type="match status" value="1"/>
</dbReference>
<dbReference type="NCBIfam" id="TIGR01443">
    <property type="entry name" value="intein_Cterm"/>
    <property type="match status" value="1"/>
</dbReference>
<comment type="caution">
    <text evidence="11">The sequence shown here is derived from an EMBL/GenBank/DDBJ whole genome shotgun (WGS) entry which is preliminary data.</text>
</comment>
<dbReference type="InterPro" id="IPR030934">
    <property type="entry name" value="Intein_C"/>
</dbReference>
<dbReference type="InterPro" id="IPR005888">
    <property type="entry name" value="dTDP_Gluc_deHydtase"/>
</dbReference>
<evidence type="ECO:0000256" key="1">
    <source>
        <dbReference type="ARBA" id="ARBA00001539"/>
    </source>
</evidence>
<dbReference type="SUPFAM" id="SSF51294">
    <property type="entry name" value="Hedgehog/intein (Hint) domain"/>
    <property type="match status" value="1"/>
</dbReference>
<dbReference type="Gene3D" id="3.90.25.10">
    <property type="entry name" value="UDP-galactose 4-epimerase, domain 1"/>
    <property type="match status" value="1"/>
</dbReference>
<keyword evidence="8 9" id="KW-0456">Lyase</keyword>
<dbReference type="Pfam" id="PF16363">
    <property type="entry name" value="GDP_Man_Dehyd"/>
    <property type="match status" value="2"/>
</dbReference>
<dbReference type="Gene3D" id="3.10.28.10">
    <property type="entry name" value="Homing endonucleases"/>
    <property type="match status" value="1"/>
</dbReference>
<reference evidence="12" key="1">
    <citation type="submission" date="2017-09" db="EMBL/GenBank/DDBJ databases">
        <title>Depth-based differentiation of microbial function through sediment-hosted aquifers and enrichment of novel symbionts in the deep terrestrial subsurface.</title>
        <authorList>
            <person name="Probst A.J."/>
            <person name="Ladd B."/>
            <person name="Jarett J.K."/>
            <person name="Geller-Mcgrath D.E."/>
            <person name="Sieber C.M.K."/>
            <person name="Emerson J.B."/>
            <person name="Anantharaman K."/>
            <person name="Thomas B.C."/>
            <person name="Malmstrom R."/>
            <person name="Stieglmeier M."/>
            <person name="Klingl A."/>
            <person name="Woyke T."/>
            <person name="Ryan C.M."/>
            <person name="Banfield J.F."/>
        </authorList>
    </citation>
    <scope>NUCLEOTIDE SEQUENCE [LARGE SCALE GENOMIC DNA]</scope>
</reference>
<dbReference type="InterPro" id="IPR016040">
    <property type="entry name" value="NAD(P)-bd_dom"/>
</dbReference>
<dbReference type="Gene3D" id="3.40.50.720">
    <property type="entry name" value="NAD(P)-binding Rossmann-like Domain"/>
    <property type="match status" value="2"/>
</dbReference>
<keyword evidence="7" id="KW-0520">NAD</keyword>
<gene>
    <name evidence="11" type="primary">rfbB</name>
    <name evidence="11" type="ORF">COS81_02920</name>
</gene>